<dbReference type="SUPFAM" id="SSF51735">
    <property type="entry name" value="NAD(P)-binding Rossmann-fold domains"/>
    <property type="match status" value="1"/>
</dbReference>
<dbReference type="Pfam" id="PF02894">
    <property type="entry name" value="GFO_IDH_MocA_C"/>
    <property type="match status" value="1"/>
</dbReference>
<proteinExistence type="predicted"/>
<dbReference type="Gene3D" id="3.30.360.10">
    <property type="entry name" value="Dihydrodipicolinate Reductase, domain 2"/>
    <property type="match status" value="1"/>
</dbReference>
<dbReference type="PANTHER" id="PTHR43249:SF1">
    <property type="entry name" value="D-GLUCOSIDE 3-DEHYDROGENASE"/>
    <property type="match status" value="1"/>
</dbReference>
<name>A0A660SB09_UNCT6</name>
<gene>
    <name evidence="3" type="ORF">DRP44_01180</name>
</gene>
<evidence type="ECO:0000259" key="1">
    <source>
        <dbReference type="Pfam" id="PF01408"/>
    </source>
</evidence>
<sequence length="345" mass="38681">MIKLGLIGCGRISKKHLDVVEQLSDRVKLVAVSDIVEEKAKEAADRFNVPYYTNYLDMLDKEKMDLISICTPSGLHPQMGIEAANRGINVLTEKPMATHLHDADELIHACDKNHVHLFVVKQNRLNQGIALLKRAIDKGRFGRIFFANATVFWTRPQSYYDMAKWRGTWEFDGGAFMNQASHYVDLIQWLVGPVDRVSAFTATLARKIETEDTGAAVLKFRQGAIGVIQVTMLTYPKNWEGSITIIGEKGTVKIGGLAVNKIEKWEFEDYDDDDKIAMQADYETSSVYGFGHLGYYKNVLDVLEGKAEPQTDGRSGRKSLELILAIYESAKRGKSIAIPFEEGVI</sequence>
<protein>
    <submittedName>
        <fullName evidence="3">Gfo/Idh/MocA family oxidoreductase</fullName>
    </submittedName>
</protein>
<accession>A0A660SB09</accession>
<dbReference type="PANTHER" id="PTHR43249">
    <property type="entry name" value="UDP-N-ACETYL-2-AMINO-2-DEOXY-D-GLUCURONATE OXIDASE"/>
    <property type="match status" value="1"/>
</dbReference>
<evidence type="ECO:0000313" key="4">
    <source>
        <dbReference type="Proteomes" id="UP000282321"/>
    </source>
</evidence>
<feature type="domain" description="Gfo/Idh/MocA-like oxidoreductase C-terminal" evidence="2">
    <location>
        <begin position="133"/>
        <end position="337"/>
    </location>
</feature>
<dbReference type="EMBL" id="QNBC01000008">
    <property type="protein sequence ID" value="RKX67853.1"/>
    <property type="molecule type" value="Genomic_DNA"/>
</dbReference>
<dbReference type="AlphaFoldDB" id="A0A660SB09"/>
<dbReference type="InterPro" id="IPR052515">
    <property type="entry name" value="Gfo/Idh/MocA_Oxidoreductase"/>
</dbReference>
<evidence type="ECO:0000313" key="3">
    <source>
        <dbReference type="EMBL" id="RKX67853.1"/>
    </source>
</evidence>
<organism evidence="3 4">
    <name type="scientific">candidate division TA06 bacterium</name>
    <dbReference type="NCBI Taxonomy" id="2250710"/>
    <lineage>
        <taxon>Bacteria</taxon>
        <taxon>Bacteria division TA06</taxon>
    </lineage>
</organism>
<dbReference type="InterPro" id="IPR036291">
    <property type="entry name" value="NAD(P)-bd_dom_sf"/>
</dbReference>
<feature type="domain" description="Gfo/Idh/MocA-like oxidoreductase N-terminal" evidence="1">
    <location>
        <begin position="2"/>
        <end position="119"/>
    </location>
</feature>
<dbReference type="InterPro" id="IPR004104">
    <property type="entry name" value="Gfo/Idh/MocA-like_OxRdtase_C"/>
</dbReference>
<dbReference type="Proteomes" id="UP000282321">
    <property type="component" value="Unassembled WGS sequence"/>
</dbReference>
<dbReference type="InterPro" id="IPR000683">
    <property type="entry name" value="Gfo/Idh/MocA-like_OxRdtase_N"/>
</dbReference>
<comment type="caution">
    <text evidence="3">The sequence shown here is derived from an EMBL/GenBank/DDBJ whole genome shotgun (WGS) entry which is preliminary data.</text>
</comment>
<dbReference type="Gene3D" id="3.40.50.720">
    <property type="entry name" value="NAD(P)-binding Rossmann-like Domain"/>
    <property type="match status" value="1"/>
</dbReference>
<reference evidence="3 4" key="1">
    <citation type="submission" date="2018-06" db="EMBL/GenBank/DDBJ databases">
        <title>Extensive metabolic versatility and redundancy in microbially diverse, dynamic hydrothermal sediments.</title>
        <authorList>
            <person name="Dombrowski N."/>
            <person name="Teske A."/>
            <person name="Baker B.J."/>
        </authorList>
    </citation>
    <scope>NUCLEOTIDE SEQUENCE [LARGE SCALE GENOMIC DNA]</scope>
    <source>
        <strain evidence="3">B35_G9</strain>
    </source>
</reference>
<dbReference type="Pfam" id="PF01408">
    <property type="entry name" value="GFO_IDH_MocA"/>
    <property type="match status" value="1"/>
</dbReference>
<evidence type="ECO:0000259" key="2">
    <source>
        <dbReference type="Pfam" id="PF02894"/>
    </source>
</evidence>
<dbReference type="GO" id="GO:0000166">
    <property type="term" value="F:nucleotide binding"/>
    <property type="evidence" value="ECO:0007669"/>
    <property type="project" value="InterPro"/>
</dbReference>
<dbReference type="SUPFAM" id="SSF55347">
    <property type="entry name" value="Glyceraldehyde-3-phosphate dehydrogenase-like, C-terminal domain"/>
    <property type="match status" value="1"/>
</dbReference>